<feature type="compositionally biased region" description="Basic and acidic residues" evidence="1">
    <location>
        <begin position="26"/>
        <end position="35"/>
    </location>
</feature>
<dbReference type="EMBL" id="JBBWRZ010000006">
    <property type="protein sequence ID" value="KAK8233636.1"/>
    <property type="molecule type" value="Genomic_DNA"/>
</dbReference>
<name>A0ABR1YMB0_9PEZI</name>
<keyword evidence="3" id="KW-1185">Reference proteome</keyword>
<feature type="compositionally biased region" description="Low complexity" evidence="1">
    <location>
        <begin position="1"/>
        <end position="24"/>
    </location>
</feature>
<dbReference type="Proteomes" id="UP001492380">
    <property type="component" value="Unassembled WGS sequence"/>
</dbReference>
<sequence>MPRQRLLPAAAAAAARGEPGAQARSDALRAKESARMARRRARRDAAAAAAAAGTTMGPAHPLPAPAPAPMTELESAHPEEAEREKAFQVKRENEAEDANAKPARDAAKADEGMKRLESEVAKRKFEGCEESIAEGKEDGPKKQRVK</sequence>
<evidence type="ECO:0000313" key="2">
    <source>
        <dbReference type="EMBL" id="KAK8233636.1"/>
    </source>
</evidence>
<proteinExistence type="predicted"/>
<comment type="caution">
    <text evidence="2">The sequence shown here is derived from an EMBL/GenBank/DDBJ whole genome shotgun (WGS) entry which is preliminary data.</text>
</comment>
<reference evidence="2 3" key="1">
    <citation type="submission" date="2024-04" db="EMBL/GenBank/DDBJ databases">
        <title>Phyllosticta paracitricarpa is synonymous to the EU quarantine fungus P. citricarpa based on phylogenomic analyses.</title>
        <authorList>
            <consortium name="Lawrence Berkeley National Laboratory"/>
            <person name="Van Ingen-Buijs V.A."/>
            <person name="Van Westerhoven A.C."/>
            <person name="Haridas S."/>
            <person name="Skiadas P."/>
            <person name="Martin F."/>
            <person name="Groenewald J.Z."/>
            <person name="Crous P.W."/>
            <person name="Seidl M.F."/>
        </authorList>
    </citation>
    <scope>NUCLEOTIDE SEQUENCE [LARGE SCALE GENOMIC DNA]</scope>
    <source>
        <strain evidence="2 3">CBS 123374</strain>
    </source>
</reference>
<feature type="region of interest" description="Disordered" evidence="1">
    <location>
        <begin position="1"/>
        <end position="146"/>
    </location>
</feature>
<gene>
    <name evidence="2" type="ORF">HDK90DRAFT_466661</name>
</gene>
<protein>
    <submittedName>
        <fullName evidence="2">Uncharacterized protein</fullName>
    </submittedName>
</protein>
<evidence type="ECO:0000256" key="1">
    <source>
        <dbReference type="SAM" id="MobiDB-lite"/>
    </source>
</evidence>
<organism evidence="2 3">
    <name type="scientific">Phyllosticta capitalensis</name>
    <dbReference type="NCBI Taxonomy" id="121624"/>
    <lineage>
        <taxon>Eukaryota</taxon>
        <taxon>Fungi</taxon>
        <taxon>Dikarya</taxon>
        <taxon>Ascomycota</taxon>
        <taxon>Pezizomycotina</taxon>
        <taxon>Dothideomycetes</taxon>
        <taxon>Dothideomycetes incertae sedis</taxon>
        <taxon>Botryosphaeriales</taxon>
        <taxon>Phyllostictaceae</taxon>
        <taxon>Phyllosticta</taxon>
    </lineage>
</organism>
<evidence type="ECO:0000313" key="3">
    <source>
        <dbReference type="Proteomes" id="UP001492380"/>
    </source>
</evidence>
<accession>A0ABR1YMB0</accession>
<feature type="compositionally biased region" description="Basic and acidic residues" evidence="1">
    <location>
        <begin position="74"/>
        <end position="146"/>
    </location>
</feature>